<evidence type="ECO:0000256" key="2">
    <source>
        <dbReference type="SAM" id="Phobius"/>
    </source>
</evidence>
<keyword evidence="2" id="KW-0472">Membrane</keyword>
<protein>
    <submittedName>
        <fullName evidence="3">Uncharacterized protein</fullName>
    </submittedName>
</protein>
<evidence type="ECO:0000256" key="1">
    <source>
        <dbReference type="SAM" id="MobiDB-lite"/>
    </source>
</evidence>
<feature type="compositionally biased region" description="Basic and acidic residues" evidence="1">
    <location>
        <begin position="60"/>
        <end position="141"/>
    </location>
</feature>
<dbReference type="RefSeq" id="WP_151159059.1">
    <property type="nucleotide sequence ID" value="NZ_JACHIL010000002.1"/>
</dbReference>
<comment type="caution">
    <text evidence="3">The sequence shown here is derived from an EMBL/GenBank/DDBJ whole genome shotgun (WGS) entry which is preliminary data.</text>
</comment>
<keyword evidence="2" id="KW-1133">Transmembrane helix</keyword>
<evidence type="ECO:0000313" key="3">
    <source>
        <dbReference type="EMBL" id="MBB5091151.1"/>
    </source>
</evidence>
<feature type="region of interest" description="Disordered" evidence="1">
    <location>
        <begin position="58"/>
        <end position="143"/>
    </location>
</feature>
<feature type="transmembrane region" description="Helical" evidence="2">
    <location>
        <begin position="32"/>
        <end position="53"/>
    </location>
</feature>
<accession>A0A7W8AKZ0</accession>
<evidence type="ECO:0000313" key="4">
    <source>
        <dbReference type="Proteomes" id="UP000531231"/>
    </source>
</evidence>
<keyword evidence="4" id="KW-1185">Reference proteome</keyword>
<dbReference type="Proteomes" id="UP000531231">
    <property type="component" value="Unassembled WGS sequence"/>
</dbReference>
<sequence>MGIQQSRHNPASHRPVALAITQDRARQQRLTIMRLLGTTIIGAALLTGSAIYAKAAGTAETKDKPAAQQKVKPDALKKAGEAAAKDSEEEKAKVEKAKAEKTEAEKPKEDAVPADKPDAKKSTEATDKPEAPAPEATKEVAEGLVLPDYVDDRSTPQKLLESYYNAINRKEYVRAYSYYAEGQQGDDFEKYAKGYAGTESVSIKLGSSEPDPGAGQIYWSVPIAIESKLAEGKSQVYTGCYTISMSNPAMQAVPPFKPMAIMAGTLSKSPLPLEKSVPEECGAP</sequence>
<proteinExistence type="predicted"/>
<dbReference type="EMBL" id="JACHIL010000002">
    <property type="protein sequence ID" value="MBB5091151.1"/>
    <property type="molecule type" value="Genomic_DNA"/>
</dbReference>
<name>A0A7W8AKZ0_9HYPH</name>
<dbReference type="AlphaFoldDB" id="A0A7W8AKZ0"/>
<gene>
    <name evidence="3" type="ORF">HNQ68_001675</name>
</gene>
<keyword evidence="2" id="KW-0812">Transmembrane</keyword>
<organism evidence="3 4">
    <name type="scientific">Pseudochrobactrum saccharolyticum</name>
    <dbReference type="NCBI Taxonomy" id="354352"/>
    <lineage>
        <taxon>Bacteria</taxon>
        <taxon>Pseudomonadati</taxon>
        <taxon>Pseudomonadota</taxon>
        <taxon>Alphaproteobacteria</taxon>
        <taxon>Hyphomicrobiales</taxon>
        <taxon>Brucellaceae</taxon>
        <taxon>Pseudochrobactrum</taxon>
    </lineage>
</organism>
<reference evidence="3 4" key="1">
    <citation type="submission" date="2020-08" db="EMBL/GenBank/DDBJ databases">
        <title>Genomic Encyclopedia of Type Strains, Phase IV (KMG-IV): sequencing the most valuable type-strain genomes for metagenomic binning, comparative biology and taxonomic classification.</title>
        <authorList>
            <person name="Goeker M."/>
        </authorList>
    </citation>
    <scope>NUCLEOTIDE SEQUENCE [LARGE SCALE GENOMIC DNA]</scope>
    <source>
        <strain evidence="3 4">DSM 25620</strain>
    </source>
</reference>